<dbReference type="NCBIfam" id="TIGR00335">
    <property type="entry name" value="primase_sml"/>
    <property type="match status" value="1"/>
</dbReference>
<accession>A0A4E0PXW5</accession>
<proteinExistence type="inferred from homology"/>
<comment type="subunit">
    <text evidence="11">Heterodimer of a small subunit (PriS) and a large subunit (PriL).</text>
</comment>
<dbReference type="InterPro" id="IPR023639">
    <property type="entry name" value="DNA_primase_ssu_PriS"/>
</dbReference>
<evidence type="ECO:0000256" key="10">
    <source>
        <dbReference type="ARBA" id="ARBA00023211"/>
    </source>
</evidence>
<comment type="similarity">
    <text evidence="1 11 12">Belongs to the eukaryotic-type primase small subunit family.</text>
</comment>
<dbReference type="InterPro" id="IPR002755">
    <property type="entry name" value="DNA_primase_S"/>
</dbReference>
<feature type="active site" evidence="11">
    <location>
        <position position="97"/>
    </location>
</feature>
<protein>
    <recommendedName>
        <fullName evidence="11">DNA primase small subunit PriS</fullName>
        <ecNumber evidence="11">2.7.7.-</ecNumber>
    </recommendedName>
</protein>
<evidence type="ECO:0000313" key="14">
    <source>
        <dbReference type="EMBL" id="TGC09670.1"/>
    </source>
</evidence>
<keyword evidence="10 11" id="KW-0464">Manganese</keyword>
<dbReference type="Pfam" id="PF01896">
    <property type="entry name" value="DNA_primase_S"/>
    <property type="match status" value="1"/>
</dbReference>
<feature type="active site" evidence="11">
    <location>
        <position position="99"/>
    </location>
</feature>
<comment type="function">
    <text evidence="13">RNA polymerase that catalyzes the synthesis of short RNA molecules used as primers for DNA polymerase during DNA replication.</text>
</comment>
<evidence type="ECO:0000256" key="8">
    <source>
        <dbReference type="ARBA" id="ARBA00022842"/>
    </source>
</evidence>
<evidence type="ECO:0000313" key="15">
    <source>
        <dbReference type="Proteomes" id="UP000297295"/>
    </source>
</evidence>
<evidence type="ECO:0000256" key="5">
    <source>
        <dbReference type="ARBA" id="ARBA00022695"/>
    </source>
</evidence>
<evidence type="ECO:0000256" key="7">
    <source>
        <dbReference type="ARBA" id="ARBA00022723"/>
    </source>
</evidence>
<organism evidence="14 15">
    <name type="scientific">Methanolobus halotolerans</name>
    <dbReference type="NCBI Taxonomy" id="2052935"/>
    <lineage>
        <taxon>Archaea</taxon>
        <taxon>Methanobacteriati</taxon>
        <taxon>Methanobacteriota</taxon>
        <taxon>Stenosarchaea group</taxon>
        <taxon>Methanomicrobia</taxon>
        <taxon>Methanosarcinales</taxon>
        <taxon>Methanosarcinaceae</taxon>
        <taxon>Methanolobus</taxon>
    </lineage>
</organism>
<comment type="function">
    <text evidence="11">Catalytic subunit of DNA primase, an RNA polymerase that catalyzes the synthesis of short RNA molecules used as primers for DNA polymerase during DNA replication. The small subunit contains the primase catalytic core and has DNA synthesis activity on its own. Binding to the large subunit stabilizes and modulates the activity, increasing the rate of DNA synthesis while decreasing the length of the DNA fragments, and conferring RNA synthesis capability. The DNA polymerase activity may enable DNA primase to also catalyze primer extension after primer synthesis. May also play a role in DNA repair.</text>
</comment>
<dbReference type="AlphaFoldDB" id="A0A4E0PXW5"/>
<evidence type="ECO:0000256" key="6">
    <source>
        <dbReference type="ARBA" id="ARBA00022705"/>
    </source>
</evidence>
<dbReference type="GO" id="GO:0000428">
    <property type="term" value="C:DNA-directed RNA polymerase complex"/>
    <property type="evidence" value="ECO:0007669"/>
    <property type="project" value="UniProtKB-KW"/>
</dbReference>
<reference evidence="14 15" key="1">
    <citation type="submission" date="2017-11" db="EMBL/GenBank/DDBJ databases">
        <title>Isolation and Characterization of Methanogenic Archaea from Saline Meromictic Lake at Siberia.</title>
        <authorList>
            <person name="Shen Y."/>
            <person name="Huang H.-H."/>
            <person name="Lai M.-C."/>
            <person name="Chen S.-C."/>
        </authorList>
    </citation>
    <scope>NUCLEOTIDE SEQUENCE [LARGE SCALE GENOMIC DNA]</scope>
    <source>
        <strain evidence="14 15">SY-01</strain>
    </source>
</reference>
<keyword evidence="4 11" id="KW-0808">Transferase</keyword>
<keyword evidence="5 11" id="KW-0548">Nucleotidyltransferase</keyword>
<evidence type="ECO:0000256" key="9">
    <source>
        <dbReference type="ARBA" id="ARBA00023163"/>
    </source>
</evidence>
<dbReference type="OrthoDB" id="31125at2157"/>
<dbReference type="EMBL" id="PGGK01000004">
    <property type="protein sequence ID" value="TGC09670.1"/>
    <property type="molecule type" value="Genomic_DNA"/>
</dbReference>
<evidence type="ECO:0000256" key="11">
    <source>
        <dbReference type="HAMAP-Rule" id="MF_00700"/>
    </source>
</evidence>
<dbReference type="GO" id="GO:1990077">
    <property type="term" value="C:primosome complex"/>
    <property type="evidence" value="ECO:0007669"/>
    <property type="project" value="UniProtKB-KW"/>
</dbReference>
<keyword evidence="15" id="KW-1185">Reference proteome</keyword>
<keyword evidence="2 11" id="KW-0240">DNA-directed RNA polymerase</keyword>
<dbReference type="GO" id="GO:0003899">
    <property type="term" value="F:DNA-directed RNA polymerase activity"/>
    <property type="evidence" value="ECO:0007669"/>
    <property type="project" value="UniProtKB-UniRule"/>
</dbReference>
<comment type="caution">
    <text evidence="14">The sequence shown here is derived from an EMBL/GenBank/DDBJ whole genome shotgun (WGS) entry which is preliminary data.</text>
</comment>
<dbReference type="GO" id="GO:0046872">
    <property type="term" value="F:metal ion binding"/>
    <property type="evidence" value="ECO:0007669"/>
    <property type="project" value="UniProtKB-KW"/>
</dbReference>
<evidence type="ECO:0000256" key="2">
    <source>
        <dbReference type="ARBA" id="ARBA00022478"/>
    </source>
</evidence>
<keyword evidence="9 11" id="KW-0804">Transcription</keyword>
<comment type="cofactor">
    <cofactor evidence="11">
        <name>Mg(2+)</name>
        <dbReference type="ChEBI" id="CHEBI:18420"/>
    </cofactor>
    <cofactor evidence="11">
        <name>Mn(2+)</name>
        <dbReference type="ChEBI" id="CHEBI:29035"/>
    </cofactor>
</comment>
<dbReference type="RefSeq" id="WP_135389185.1">
    <property type="nucleotide sequence ID" value="NZ_PGGK01000004.1"/>
</dbReference>
<dbReference type="SUPFAM" id="SSF56747">
    <property type="entry name" value="Prim-pol domain"/>
    <property type="match status" value="1"/>
</dbReference>
<dbReference type="GO" id="GO:0006269">
    <property type="term" value="P:DNA replication, synthesis of primer"/>
    <property type="evidence" value="ECO:0007669"/>
    <property type="project" value="UniProtKB-UniRule"/>
</dbReference>
<keyword evidence="6 11" id="KW-0235">DNA replication</keyword>
<sequence length="409" mass="46890">MNERTRSFLVSRFQDYYSQAELKLPPEFTSREWGFLEFTTGDTFMRRHKEFGSTGELHDYLRGIGPAHAYYSVAYYEYPGAPKMKEKNWLKADLIFDIDSDHLPGKINSYGDMLEKGKRETLKLLDFLIDDFGFSENDVHAVFSGGRGYHFHISDPSVLPLKSPERREIVDYISGKLSPEMHYNKEWLVGEHGSGTDTFKGKTTVPYKYILKNYDTGWGKRIAHYIVQYLIAESVKENKNMFRELRELKGFGKSTSKRFQELKKISEKPEVLRNIVDHGRLDFGHIDDFQDVVSLLINQAVERSKVNFGSTQVDEPVTADIKRLIRLPGSLHGKSGMKVTALGIDELEAFEPLNDAVIFSEKSVKIKVIKPFAVQMKGKDFVLEEGIQEVPEYAAVYFMCRGVAEYGSH</sequence>
<keyword evidence="3 11" id="KW-0639">Primosome</keyword>
<dbReference type="HAMAP" id="MF_00700">
    <property type="entry name" value="DNA_primase_sml_arc"/>
    <property type="match status" value="1"/>
</dbReference>
<evidence type="ECO:0000256" key="12">
    <source>
        <dbReference type="RuleBase" id="RU003514"/>
    </source>
</evidence>
<evidence type="ECO:0000256" key="1">
    <source>
        <dbReference type="ARBA" id="ARBA00009762"/>
    </source>
</evidence>
<evidence type="ECO:0000256" key="13">
    <source>
        <dbReference type="RuleBase" id="RU004224"/>
    </source>
</evidence>
<dbReference type="EC" id="2.7.7.-" evidence="11"/>
<dbReference type="Proteomes" id="UP000297295">
    <property type="component" value="Unassembled WGS sequence"/>
</dbReference>
<feature type="active site" evidence="11">
    <location>
        <position position="314"/>
    </location>
</feature>
<name>A0A4E0PXW5_9EURY</name>
<dbReference type="CDD" id="cd04860">
    <property type="entry name" value="AE_Prim_S"/>
    <property type="match status" value="1"/>
</dbReference>
<evidence type="ECO:0000256" key="3">
    <source>
        <dbReference type="ARBA" id="ARBA00022515"/>
    </source>
</evidence>
<dbReference type="PANTHER" id="PTHR10536">
    <property type="entry name" value="DNA PRIMASE SMALL SUBUNIT"/>
    <property type="match status" value="1"/>
</dbReference>
<dbReference type="Gene3D" id="3.90.920.10">
    <property type="entry name" value="DNA primase, PRIM domain"/>
    <property type="match status" value="1"/>
</dbReference>
<keyword evidence="8 11" id="KW-0460">Magnesium</keyword>
<gene>
    <name evidence="11" type="primary">priS</name>
    <name evidence="14" type="ORF">CUN85_04720</name>
</gene>
<evidence type="ECO:0000256" key="4">
    <source>
        <dbReference type="ARBA" id="ARBA00022679"/>
    </source>
</evidence>
<dbReference type="InterPro" id="IPR014052">
    <property type="entry name" value="DNA_primase_ssu_euk/arc"/>
</dbReference>
<keyword evidence="7 11" id="KW-0479">Metal-binding</keyword>